<name>F7ZKK8_ROSLO</name>
<dbReference type="STRING" id="391595.RLO149_c032710"/>
<keyword evidence="2" id="KW-1185">Reference proteome</keyword>
<organism evidence="1 2">
    <name type="scientific">Roseobacter litoralis (strain ATCC 49566 / DSM 6996 / JCM 21268 / NBRC 15278 / OCh 149)</name>
    <dbReference type="NCBI Taxonomy" id="391595"/>
    <lineage>
        <taxon>Bacteria</taxon>
        <taxon>Pseudomonadati</taxon>
        <taxon>Pseudomonadota</taxon>
        <taxon>Alphaproteobacteria</taxon>
        <taxon>Rhodobacterales</taxon>
        <taxon>Roseobacteraceae</taxon>
        <taxon>Roseobacter</taxon>
    </lineage>
</organism>
<dbReference type="OrthoDB" id="7060358at2"/>
<dbReference type="RefSeq" id="WP_013963130.1">
    <property type="nucleotide sequence ID" value="NC_015730.1"/>
</dbReference>
<evidence type="ECO:0000313" key="1">
    <source>
        <dbReference type="EMBL" id="AEI95222.1"/>
    </source>
</evidence>
<protein>
    <submittedName>
        <fullName evidence="1">Uncharacterized protein</fullName>
    </submittedName>
</protein>
<dbReference type="Proteomes" id="UP000001353">
    <property type="component" value="Chromosome"/>
</dbReference>
<dbReference type="EMBL" id="CP002623">
    <property type="protein sequence ID" value="AEI95222.1"/>
    <property type="molecule type" value="Genomic_DNA"/>
</dbReference>
<gene>
    <name evidence="1" type="ordered locus">RLO149_c032710</name>
</gene>
<dbReference type="KEGG" id="rli:RLO149_c032710"/>
<sequence>MSSSYPNPRALKLPLRDLVRGVRQHAGPAAAMISHALESLPGPLRNAVENITPFDPKGAGLSGPPDPMIVANAAAAMQGADMSATQMATCAGFAISVLLAEARKPDLLVSETILAMCWHDAETQSYRAAALLHAMVRREPFGVAPGFMASGAGPDAGLPLRICIGAVLWLLTEPGDGATPEEELVRISGWLGAGSLEACQKAWNDPQTLNEILLDVSERI</sequence>
<dbReference type="AlphaFoldDB" id="F7ZKK8"/>
<accession>F7ZKK8</accession>
<proteinExistence type="predicted"/>
<evidence type="ECO:0000313" key="2">
    <source>
        <dbReference type="Proteomes" id="UP000001353"/>
    </source>
</evidence>
<reference evidence="1 2" key="1">
    <citation type="journal article" date="2011" name="BMC Genomics">
        <title>Comparative genome analysis and genome-guided physiological analysis of Roseobacter litoralis.</title>
        <authorList>
            <person name="Kalhoefer D."/>
            <person name="Thole S."/>
            <person name="Voget S."/>
            <person name="Lehmann R."/>
            <person name="Liesegang H."/>
            <person name="Wollher A."/>
            <person name="Daniel R."/>
            <person name="Simon M."/>
            <person name="Brinkhoff T."/>
        </authorList>
    </citation>
    <scope>NUCLEOTIDE SEQUENCE [LARGE SCALE GENOMIC DNA]</scope>
    <source>
        <strain evidence="2">ATCC 49566 / DSM 6996 / JCM 21268 / NBRC 15278 / OCh 149</strain>
    </source>
</reference>
<dbReference type="eggNOG" id="ENOG502ZKNE">
    <property type="taxonomic scope" value="Bacteria"/>
</dbReference>
<dbReference type="HOGENOM" id="CLU_1255173_0_0_5"/>